<dbReference type="Proteomes" id="UP000516437">
    <property type="component" value="Chromosome 7"/>
</dbReference>
<dbReference type="Pfam" id="PF01582">
    <property type="entry name" value="TIR"/>
    <property type="match status" value="1"/>
</dbReference>
<organism evidence="2 3">
    <name type="scientific">Morella rubra</name>
    <name type="common">Chinese bayberry</name>
    <dbReference type="NCBI Taxonomy" id="262757"/>
    <lineage>
        <taxon>Eukaryota</taxon>
        <taxon>Viridiplantae</taxon>
        <taxon>Streptophyta</taxon>
        <taxon>Embryophyta</taxon>
        <taxon>Tracheophyta</taxon>
        <taxon>Spermatophyta</taxon>
        <taxon>Magnoliopsida</taxon>
        <taxon>eudicotyledons</taxon>
        <taxon>Gunneridae</taxon>
        <taxon>Pentapetalae</taxon>
        <taxon>rosids</taxon>
        <taxon>fabids</taxon>
        <taxon>Fagales</taxon>
        <taxon>Myricaceae</taxon>
        <taxon>Morella</taxon>
    </lineage>
</organism>
<protein>
    <submittedName>
        <fullName evidence="2">TMV resistance protein N</fullName>
    </submittedName>
</protein>
<keyword evidence="3" id="KW-1185">Reference proteome</keyword>
<dbReference type="InterPro" id="IPR044974">
    <property type="entry name" value="Disease_R_plants"/>
</dbReference>
<name>A0A6A1UYS1_9ROSI</name>
<dbReference type="SUPFAM" id="SSF52200">
    <property type="entry name" value="Toll/Interleukin receptor TIR domain"/>
    <property type="match status" value="1"/>
</dbReference>
<reference evidence="2 3" key="1">
    <citation type="journal article" date="2019" name="Plant Biotechnol. J.">
        <title>The red bayberry genome and genetic basis of sex determination.</title>
        <authorList>
            <person name="Jia H.M."/>
            <person name="Jia H.J."/>
            <person name="Cai Q.L."/>
            <person name="Wang Y."/>
            <person name="Zhao H.B."/>
            <person name="Yang W.F."/>
            <person name="Wang G.Y."/>
            <person name="Li Y.H."/>
            <person name="Zhan D.L."/>
            <person name="Shen Y.T."/>
            <person name="Niu Q.F."/>
            <person name="Chang L."/>
            <person name="Qiu J."/>
            <person name="Zhao L."/>
            <person name="Xie H.B."/>
            <person name="Fu W.Y."/>
            <person name="Jin J."/>
            <person name="Li X.W."/>
            <person name="Jiao Y."/>
            <person name="Zhou C.C."/>
            <person name="Tu T."/>
            <person name="Chai C.Y."/>
            <person name="Gao J.L."/>
            <person name="Fan L.J."/>
            <person name="van de Weg E."/>
            <person name="Wang J.Y."/>
            <person name="Gao Z.S."/>
        </authorList>
    </citation>
    <scope>NUCLEOTIDE SEQUENCE [LARGE SCALE GENOMIC DNA]</scope>
    <source>
        <tissue evidence="2">Leaves</tissue>
    </source>
</reference>
<proteinExistence type="predicted"/>
<dbReference type="PANTHER" id="PTHR11017:SF570">
    <property type="entry name" value="DISEASE RESISTANCE PROTEIN (TIR-NBS CLASS)-RELATED"/>
    <property type="match status" value="1"/>
</dbReference>
<sequence>MVLPVFYDVDPSEVRHQRESFGKALAELEERLDTRVQRWKECLKEVANLSGWHLQNGNESEYIQEIAKVVSRIVCTTCLHLAKYPVGIESRFKMSICF</sequence>
<dbReference type="InterPro" id="IPR035897">
    <property type="entry name" value="Toll_tir_struct_dom_sf"/>
</dbReference>
<evidence type="ECO:0000313" key="2">
    <source>
        <dbReference type="EMBL" id="KAB1205555.1"/>
    </source>
</evidence>
<evidence type="ECO:0000313" key="3">
    <source>
        <dbReference type="Proteomes" id="UP000516437"/>
    </source>
</evidence>
<dbReference type="GO" id="GO:0007165">
    <property type="term" value="P:signal transduction"/>
    <property type="evidence" value="ECO:0007669"/>
    <property type="project" value="InterPro"/>
</dbReference>
<dbReference type="InterPro" id="IPR000157">
    <property type="entry name" value="TIR_dom"/>
</dbReference>
<dbReference type="PANTHER" id="PTHR11017">
    <property type="entry name" value="LEUCINE-RICH REPEAT-CONTAINING PROTEIN"/>
    <property type="match status" value="1"/>
</dbReference>
<dbReference type="PROSITE" id="PS50104">
    <property type="entry name" value="TIR"/>
    <property type="match status" value="1"/>
</dbReference>
<dbReference type="AlphaFoldDB" id="A0A6A1UYS1"/>
<gene>
    <name evidence="2" type="ORF">CJ030_MR7G000892</name>
</gene>
<dbReference type="Gene3D" id="3.40.50.10140">
    <property type="entry name" value="Toll/interleukin-1 receptor homology (TIR) domain"/>
    <property type="match status" value="1"/>
</dbReference>
<dbReference type="OrthoDB" id="6160824at2759"/>
<dbReference type="GO" id="GO:0006952">
    <property type="term" value="P:defense response"/>
    <property type="evidence" value="ECO:0007669"/>
    <property type="project" value="InterPro"/>
</dbReference>
<comment type="caution">
    <text evidence="2">The sequence shown here is derived from an EMBL/GenBank/DDBJ whole genome shotgun (WGS) entry which is preliminary data.</text>
</comment>
<evidence type="ECO:0000259" key="1">
    <source>
        <dbReference type="PROSITE" id="PS50104"/>
    </source>
</evidence>
<dbReference type="EMBL" id="RXIC02000025">
    <property type="protein sequence ID" value="KAB1205555.1"/>
    <property type="molecule type" value="Genomic_DNA"/>
</dbReference>
<feature type="domain" description="TIR" evidence="1">
    <location>
        <begin position="1"/>
        <end position="74"/>
    </location>
</feature>
<accession>A0A6A1UYS1</accession>